<name>A0ABU1J9U5_9MICC</name>
<dbReference type="InterPro" id="IPR000182">
    <property type="entry name" value="GNAT_dom"/>
</dbReference>
<dbReference type="SUPFAM" id="SSF55729">
    <property type="entry name" value="Acyl-CoA N-acyltransferases (Nat)"/>
    <property type="match status" value="1"/>
</dbReference>
<gene>
    <name evidence="2" type="ORF">JOE69_000410</name>
</gene>
<proteinExistence type="predicted"/>
<evidence type="ECO:0000259" key="1">
    <source>
        <dbReference type="PROSITE" id="PS51186"/>
    </source>
</evidence>
<feature type="domain" description="N-acetyltransferase" evidence="1">
    <location>
        <begin position="149"/>
        <end position="292"/>
    </location>
</feature>
<dbReference type="PROSITE" id="PS51186">
    <property type="entry name" value="GNAT"/>
    <property type="match status" value="1"/>
</dbReference>
<dbReference type="RefSeq" id="WP_309795656.1">
    <property type="nucleotide sequence ID" value="NZ_BAAAHY010000006.1"/>
</dbReference>
<dbReference type="InterPro" id="IPR016181">
    <property type="entry name" value="Acyl_CoA_acyltransferase"/>
</dbReference>
<dbReference type="Gene3D" id="3.40.630.30">
    <property type="match status" value="1"/>
</dbReference>
<accession>A0ABU1J9U5</accession>
<organism evidence="2 3">
    <name type="scientific">Arthrobacter russicus</name>
    <dbReference type="NCBI Taxonomy" id="172040"/>
    <lineage>
        <taxon>Bacteria</taxon>
        <taxon>Bacillati</taxon>
        <taxon>Actinomycetota</taxon>
        <taxon>Actinomycetes</taxon>
        <taxon>Micrococcales</taxon>
        <taxon>Micrococcaceae</taxon>
        <taxon>Arthrobacter</taxon>
    </lineage>
</organism>
<keyword evidence="3" id="KW-1185">Reference proteome</keyword>
<comment type="caution">
    <text evidence="2">The sequence shown here is derived from an EMBL/GenBank/DDBJ whole genome shotgun (WGS) entry which is preliminary data.</text>
</comment>
<reference evidence="2 3" key="1">
    <citation type="submission" date="2023-07" db="EMBL/GenBank/DDBJ databases">
        <title>Sequencing the genomes of 1000 actinobacteria strains.</title>
        <authorList>
            <person name="Klenk H.-P."/>
        </authorList>
    </citation>
    <scope>NUCLEOTIDE SEQUENCE [LARGE SCALE GENOMIC DNA]</scope>
    <source>
        <strain evidence="2 3">DSM 14555</strain>
    </source>
</reference>
<dbReference type="Pfam" id="PF00583">
    <property type="entry name" value="Acetyltransf_1"/>
    <property type="match status" value="1"/>
</dbReference>
<evidence type="ECO:0000313" key="3">
    <source>
        <dbReference type="Proteomes" id="UP001185069"/>
    </source>
</evidence>
<evidence type="ECO:0000313" key="2">
    <source>
        <dbReference type="EMBL" id="MDR6268172.1"/>
    </source>
</evidence>
<protein>
    <submittedName>
        <fullName evidence="2">GNAT superfamily N-acetyltransferase</fullName>
    </submittedName>
</protein>
<dbReference type="Proteomes" id="UP001185069">
    <property type="component" value="Unassembled WGS sequence"/>
</dbReference>
<dbReference type="EMBL" id="JAVDQF010000001">
    <property type="protein sequence ID" value="MDR6268172.1"/>
    <property type="molecule type" value="Genomic_DNA"/>
</dbReference>
<sequence length="292" mass="30567">MAISLTTPDVDDLAGVVEVLRGWQAEGLPMQLHPGDLGWFMRFGVAATAAATRLWQQDGKIQGIGLLDGAALVRLTLAPDAWSDQSLAQKMADDLTDPGQGLLPTGEGSVEAPAEAPLLARLSAAGWHPAEPWSPLRRGLAEPVPEPGIRVETVGPENAHRYADVLRAAFDKSSFTDSRWHAMAAEPAYRNARSLLGYDGRGNPVAVATVWSAGPGKPGLLEPMGVSAEFRGQGHGRAITLAAAAALRELGASSALVCTPSSNSGGVATYAAAGFQELPQRSDWTRGPRQGP</sequence>